<proteinExistence type="inferred from homology"/>
<comment type="subcellular location">
    <subcellularLocation>
        <location evidence="1">Cell membrane</location>
        <topology evidence="1">Multi-pass membrane protein</topology>
    </subcellularLocation>
</comment>
<keyword evidence="7 8" id="KW-0472">Membrane</keyword>
<keyword evidence="5 8" id="KW-0812">Transmembrane</keyword>
<comment type="similarity">
    <text evidence="2">Belongs to the amino acid-polyamine-organocation (APC) superfamily. L-type amino acid transporter (LAT) (TC 2.A.3.8) family.</text>
</comment>
<accession>A0A7R9ERQ4</accession>
<dbReference type="Pfam" id="PF13520">
    <property type="entry name" value="AA_permease_2"/>
    <property type="match status" value="1"/>
</dbReference>
<dbReference type="InterPro" id="IPR002293">
    <property type="entry name" value="AA/rel_permease1"/>
</dbReference>
<evidence type="ECO:0000256" key="1">
    <source>
        <dbReference type="ARBA" id="ARBA00004651"/>
    </source>
</evidence>
<evidence type="ECO:0000256" key="2">
    <source>
        <dbReference type="ARBA" id="ARBA00007040"/>
    </source>
</evidence>
<feature type="transmembrane region" description="Helical" evidence="8">
    <location>
        <begin position="424"/>
        <end position="441"/>
    </location>
</feature>
<dbReference type="Gene3D" id="1.20.1740.10">
    <property type="entry name" value="Amino acid/polyamine transporter I"/>
    <property type="match status" value="1"/>
</dbReference>
<dbReference type="EMBL" id="OD564789">
    <property type="protein sequence ID" value="CAD7439800.1"/>
    <property type="molecule type" value="Genomic_DNA"/>
</dbReference>
<gene>
    <name evidence="9" type="ORF">TBIB3V08_LOCUS2347</name>
</gene>
<protein>
    <recommendedName>
        <fullName evidence="10">Y+L amino acid transporter 2</fullName>
    </recommendedName>
</protein>
<evidence type="ECO:0008006" key="10">
    <source>
        <dbReference type="Google" id="ProtNLM"/>
    </source>
</evidence>
<dbReference type="FunFam" id="1.20.1740.10:FF:000003">
    <property type="entry name" value="Y+L amino acid transporter 1 isoform X1"/>
    <property type="match status" value="1"/>
</dbReference>
<dbReference type="AlphaFoldDB" id="A0A7R9ERQ4"/>
<dbReference type="GO" id="GO:0005886">
    <property type="term" value="C:plasma membrane"/>
    <property type="evidence" value="ECO:0007669"/>
    <property type="project" value="UniProtKB-SubCell"/>
</dbReference>
<evidence type="ECO:0000256" key="4">
    <source>
        <dbReference type="ARBA" id="ARBA00022475"/>
    </source>
</evidence>
<feature type="transmembrane region" description="Helical" evidence="8">
    <location>
        <begin position="86"/>
        <end position="108"/>
    </location>
</feature>
<evidence type="ECO:0000256" key="7">
    <source>
        <dbReference type="ARBA" id="ARBA00023136"/>
    </source>
</evidence>
<keyword evidence="3" id="KW-0813">Transport</keyword>
<feature type="transmembrane region" description="Helical" evidence="8">
    <location>
        <begin position="398"/>
        <end position="418"/>
    </location>
</feature>
<evidence type="ECO:0000256" key="8">
    <source>
        <dbReference type="SAM" id="Phobius"/>
    </source>
</evidence>
<name>A0A7R9ERQ4_9NEOP</name>
<feature type="transmembrane region" description="Helical" evidence="8">
    <location>
        <begin position="340"/>
        <end position="360"/>
    </location>
</feature>
<keyword evidence="4" id="KW-1003">Cell membrane</keyword>
<reference evidence="9" key="1">
    <citation type="submission" date="2020-11" db="EMBL/GenBank/DDBJ databases">
        <authorList>
            <person name="Tran Van P."/>
        </authorList>
    </citation>
    <scope>NUCLEOTIDE SEQUENCE</scope>
</reference>
<feature type="transmembrane region" description="Helical" evidence="8">
    <location>
        <begin position="200"/>
        <end position="221"/>
    </location>
</feature>
<evidence type="ECO:0000256" key="3">
    <source>
        <dbReference type="ARBA" id="ARBA00022448"/>
    </source>
</evidence>
<evidence type="ECO:0000256" key="5">
    <source>
        <dbReference type="ARBA" id="ARBA00022692"/>
    </source>
</evidence>
<dbReference type="GO" id="GO:0015179">
    <property type="term" value="F:L-amino acid transmembrane transporter activity"/>
    <property type="evidence" value="ECO:0007669"/>
    <property type="project" value="TreeGrafter"/>
</dbReference>
<feature type="transmembrane region" description="Helical" evidence="8">
    <location>
        <begin position="169"/>
        <end position="188"/>
    </location>
</feature>
<dbReference type="InterPro" id="IPR050598">
    <property type="entry name" value="AminoAcid_Transporter"/>
</dbReference>
<evidence type="ECO:0000256" key="6">
    <source>
        <dbReference type="ARBA" id="ARBA00022989"/>
    </source>
</evidence>
<feature type="transmembrane region" description="Helical" evidence="8">
    <location>
        <begin position="298"/>
        <end position="320"/>
    </location>
</feature>
<sequence>MDDIATPMSEAPMLNSPGNDKAFQEWKDEEKVRMKKQLGLLEGVAIILGIIFGSAFDFEQLSFLCPGIFVSPKGVIMEVKSVGLSLVIWMLCGLLSMIGALCYAELGTSIPKSGGDYAYIFEAFGPLPAFLYLWDAMLIFVPTTNAIMGLTFANYVIQPFFPNCSNPDSAVRLIAAVTICFLTFMNCYDIKQTTKMQNVFMFTKILALVLIIIAGLSYLLMGNTSNFENAFEGGSTDPGKIAVAFYSGIFSYSGWNYLNFMTEELKNPYVYVFEFFFIVRIDVPYFKIIFCFRNLPRAIYISLPLVTLIYVFANVAYLAVLTPMAMEASNAIAVTFADRVLGMMSWSMPLLVALSAFGGLSVHIMTSSRMCFVGARYGHFPAMLSHINVDRFTPTPSLVFLNILSLIMLCTSDVYVLITYSSFVESFFIMLSVGGMLWLRYKRPNMTRPIKSFHEIIEEARMRWCRRWACNEDGEGENTKGIVGDEVCGENIKKEMGGAVNNKRASEEEKNGSRVDDLQICLVQISNLLGDPLQWACSVNVSLWVPIVFIVVCMFLVFVPCYYVPYEVGMGVLITVTGIPAFFLGVVWEKKPSWFIHALVAPKLCSADRKGSVNSAQGIRGLISTMGPWIFYTAKRHPRAKKFGNH</sequence>
<dbReference type="PANTHER" id="PTHR11785:SF535">
    <property type="entry name" value="GH08870P"/>
    <property type="match status" value="1"/>
</dbReference>
<dbReference type="PANTHER" id="PTHR11785">
    <property type="entry name" value="AMINO ACID TRANSPORTER"/>
    <property type="match status" value="1"/>
</dbReference>
<evidence type="ECO:0000313" key="9">
    <source>
        <dbReference type="EMBL" id="CAD7439800.1"/>
    </source>
</evidence>
<feature type="transmembrane region" description="Helical" evidence="8">
    <location>
        <begin position="38"/>
        <end position="56"/>
    </location>
</feature>
<feature type="transmembrane region" description="Helical" evidence="8">
    <location>
        <begin position="543"/>
        <end position="565"/>
    </location>
</feature>
<organism evidence="9">
    <name type="scientific">Timema bartmani</name>
    <dbReference type="NCBI Taxonomy" id="61472"/>
    <lineage>
        <taxon>Eukaryota</taxon>
        <taxon>Metazoa</taxon>
        <taxon>Ecdysozoa</taxon>
        <taxon>Arthropoda</taxon>
        <taxon>Hexapoda</taxon>
        <taxon>Insecta</taxon>
        <taxon>Pterygota</taxon>
        <taxon>Neoptera</taxon>
        <taxon>Polyneoptera</taxon>
        <taxon>Phasmatodea</taxon>
        <taxon>Timematodea</taxon>
        <taxon>Timematoidea</taxon>
        <taxon>Timematidae</taxon>
        <taxon>Timema</taxon>
    </lineage>
</organism>
<feature type="transmembrane region" description="Helical" evidence="8">
    <location>
        <begin position="268"/>
        <end position="286"/>
    </location>
</feature>
<feature type="transmembrane region" description="Helical" evidence="8">
    <location>
        <begin position="571"/>
        <end position="588"/>
    </location>
</feature>
<keyword evidence="6 8" id="KW-1133">Transmembrane helix</keyword>